<keyword evidence="5" id="KW-0175">Coiled coil</keyword>
<dbReference type="Proteomes" id="UP000556200">
    <property type="component" value="Unassembled WGS sequence"/>
</dbReference>
<name>A0A7K4QJ18_9TYRA</name>
<dbReference type="PANTHER" id="PTHR18905:SF13">
    <property type="entry name" value="NON-CENTROSOMAL MICROTUBULE ARRAY"/>
    <property type="match status" value="1"/>
</dbReference>
<evidence type="ECO:0000256" key="1">
    <source>
        <dbReference type="ARBA" id="ARBA00004300"/>
    </source>
</evidence>
<dbReference type="EMBL" id="VYZA01000040">
    <property type="protein sequence ID" value="NWQ61035.1"/>
    <property type="molecule type" value="Genomic_DNA"/>
</dbReference>
<evidence type="ECO:0000256" key="2">
    <source>
        <dbReference type="ARBA" id="ARBA00022490"/>
    </source>
</evidence>
<reference evidence="6 7" key="1">
    <citation type="submission" date="2019-09" db="EMBL/GenBank/DDBJ databases">
        <title>Bird 10,000 Genomes (B10K) Project - Family phase.</title>
        <authorList>
            <person name="Zhang G."/>
        </authorList>
    </citation>
    <scope>NUCLEOTIDE SEQUENCE [LARGE SCALE GENOMIC DNA]</scope>
    <source>
        <strain evidence="6">B10K-DU-004-15</strain>
        <tissue evidence="6">Mixed tissue sample</tissue>
    </source>
</reference>
<gene>
    <name evidence="6" type="primary">Ninl</name>
    <name evidence="6" type="ORF">NEOCIN_R07577</name>
</gene>
<dbReference type="AlphaFoldDB" id="A0A7K4QJ18"/>
<dbReference type="PANTHER" id="PTHR18905">
    <property type="entry name" value="NINEIN"/>
    <property type="match status" value="1"/>
</dbReference>
<proteinExistence type="predicted"/>
<evidence type="ECO:0000313" key="7">
    <source>
        <dbReference type="Proteomes" id="UP000556200"/>
    </source>
</evidence>
<feature type="non-terminal residue" evidence="6">
    <location>
        <position position="1"/>
    </location>
</feature>
<evidence type="ECO:0000256" key="5">
    <source>
        <dbReference type="SAM" id="Coils"/>
    </source>
</evidence>
<protein>
    <submittedName>
        <fullName evidence="6">NINL protein</fullName>
    </submittedName>
</protein>
<comment type="subcellular location">
    <subcellularLocation>
        <location evidence="1">Cytoplasm</location>
        <location evidence="1">Cytoskeleton</location>
        <location evidence="1">Microtubule organizing center</location>
        <location evidence="1">Centrosome</location>
    </subcellularLocation>
</comment>
<keyword evidence="3" id="KW-0597">Phosphoprotein</keyword>
<evidence type="ECO:0000313" key="6">
    <source>
        <dbReference type="EMBL" id="NWQ61035.1"/>
    </source>
</evidence>
<keyword evidence="2" id="KW-0963">Cytoplasm</keyword>
<feature type="non-terminal residue" evidence="6">
    <location>
        <position position="172"/>
    </location>
</feature>
<dbReference type="GO" id="GO:0005813">
    <property type="term" value="C:centrosome"/>
    <property type="evidence" value="ECO:0007669"/>
    <property type="project" value="UniProtKB-SubCell"/>
</dbReference>
<keyword evidence="4" id="KW-0206">Cytoskeleton</keyword>
<dbReference type="GO" id="GO:0034454">
    <property type="term" value="P:microtubule anchoring at centrosome"/>
    <property type="evidence" value="ECO:0007669"/>
    <property type="project" value="TreeGrafter"/>
</dbReference>
<organism evidence="6 7">
    <name type="scientific">Neopipo cinnamomea</name>
    <dbReference type="NCBI Taxonomy" id="456388"/>
    <lineage>
        <taxon>Eukaryota</taxon>
        <taxon>Metazoa</taxon>
        <taxon>Chordata</taxon>
        <taxon>Craniata</taxon>
        <taxon>Vertebrata</taxon>
        <taxon>Euteleostomi</taxon>
        <taxon>Archelosauria</taxon>
        <taxon>Archosauria</taxon>
        <taxon>Dinosauria</taxon>
        <taxon>Saurischia</taxon>
        <taxon>Theropoda</taxon>
        <taxon>Coelurosauria</taxon>
        <taxon>Aves</taxon>
        <taxon>Neognathae</taxon>
        <taxon>Neoaves</taxon>
        <taxon>Telluraves</taxon>
        <taxon>Australaves</taxon>
        <taxon>Passeriformes</taxon>
        <taxon>Tyrannidae</taxon>
        <taxon>Neopipo</taxon>
    </lineage>
</organism>
<evidence type="ECO:0000256" key="3">
    <source>
        <dbReference type="ARBA" id="ARBA00022553"/>
    </source>
</evidence>
<keyword evidence="7" id="KW-1185">Reference proteome</keyword>
<sequence>QLLEAKASLSLAQTQHALQLQQAKAQINNMVSKQQFEQLQTTLREEQCKTQQLQESLHQQAEQTRRQLVRTQAEHEHLLQAAVEQAERLEHSLRSAEAVLAERAAQLRDAQAQLSRNKLLIEDLRGENRGFAVALQAAELKQKSMKEKNHLLEEQASALKQLIRKITPASLS</sequence>
<evidence type="ECO:0000256" key="4">
    <source>
        <dbReference type="ARBA" id="ARBA00023212"/>
    </source>
</evidence>
<comment type="caution">
    <text evidence="6">The sequence shown here is derived from an EMBL/GenBank/DDBJ whole genome shotgun (WGS) entry which is preliminary data.</text>
</comment>
<accession>A0A7K4QJ18</accession>
<feature type="coiled-coil region" evidence="5">
    <location>
        <begin position="36"/>
        <end position="165"/>
    </location>
</feature>